<sequence length="872" mass="96828">MVFLYALLLQCVRQLSSTLFIKRFPRNMFTCICIFCRIGRHVGDFESIFLSDLEGGKLVSKESFCGLEGESWMNLDGDLSPICLNIFPLVSSSLHDSTTLQTLPAYILLLSVVERLTNQGSLGGIDALLGCPLCLPSPKASELVTIYTPYNHGTEVWFTRYSVKLKIVYYKKLKRKSSNTSDDGNLKEPTILEVLRRAGAVSQEVPNEGFSDQSCKRTESQHSDCHADSNGPPSVEISAVTKILDGQRFKFRELSVDCLSILTFSRVCIFAHNSLLLRIVSIYLYFDFKPCSKSSLLTQDNCCSDPAAEAILLALGGCGFCLPLHLYLSCELCHNLDCLTRQTKQNSVGCLRVPFSNNKVISDEFVNKIRKLFPSLKKHFDCAVCVLSEGDEICQEHWKFQSASAGNPDIPGLVVFKSSVAGSVFKEVLRCLSKMLNLPDIKMNTPVLLDLLNAFQPIRIPDSLFSGIQPIPSPGNIDYMYCGIFSFLEGVLDSACSYSVLLASEVLVTLESIVSSAQSFLDKLLEGSGKSTHLGFVQKVIPLMRKRLGTYAHQLLTHNWDSENFENGSKSKGEIIQRILHIYFENSESTADLLEEFACSILPQAPSCNTRSSEEAPHGFPTLCYNTCNLVSVSVSGPVNIKLSCIPNLYIRKCLHMELSCAVLKRITIVNKLVKEVTLLEKSRANIQVESVKGVLSKLHQSVSVVVSLVNMCKVHDKVAVHALAVKYGGKFVDSFLKVFDFLQAHFQVHGEIIIQLLKELQKATRTIQTLCSEAKGSKRTMITTKIPAAKRSMERFLFRVKALLHNTSNGCTFWMGNLKHKDLFGQVVSSQLYADENNDIDEDAHVDMDLDVTEQPLSDCSLHDGEDGPVD</sequence>
<accession>A0A835H9J8</accession>
<evidence type="ECO:0000256" key="3">
    <source>
        <dbReference type="ARBA" id="ARBA00022843"/>
    </source>
</evidence>
<feature type="signal peptide" evidence="6">
    <location>
        <begin position="1"/>
        <end position="17"/>
    </location>
</feature>
<evidence type="ECO:0008006" key="9">
    <source>
        <dbReference type="Google" id="ProtNLM"/>
    </source>
</evidence>
<dbReference type="GO" id="GO:0000793">
    <property type="term" value="C:condensed chromosome"/>
    <property type="evidence" value="ECO:0007669"/>
    <property type="project" value="TreeGrafter"/>
</dbReference>
<dbReference type="Proteomes" id="UP000631114">
    <property type="component" value="Unassembled WGS sequence"/>
</dbReference>
<name>A0A835H9J8_9MAGN</name>
<keyword evidence="6" id="KW-0732">Signal</keyword>
<gene>
    <name evidence="7" type="ORF">IFM89_038262</name>
</gene>
<dbReference type="GO" id="GO:0070182">
    <property type="term" value="F:DNA polymerase binding"/>
    <property type="evidence" value="ECO:0007669"/>
    <property type="project" value="TreeGrafter"/>
</dbReference>
<keyword evidence="2" id="KW-1017">Isopeptide bond</keyword>
<dbReference type="Pfam" id="PF14631">
    <property type="entry name" value="FancD2"/>
    <property type="match status" value="1"/>
</dbReference>
<dbReference type="PANTHER" id="PTHR32086:SF0">
    <property type="entry name" value="FANCONI ANEMIA GROUP D2 PROTEIN"/>
    <property type="match status" value="1"/>
</dbReference>
<dbReference type="InterPro" id="IPR029448">
    <property type="entry name" value="FANCD2"/>
</dbReference>
<evidence type="ECO:0000256" key="4">
    <source>
        <dbReference type="ARBA" id="ARBA00023242"/>
    </source>
</evidence>
<evidence type="ECO:0000256" key="6">
    <source>
        <dbReference type="SAM" id="SignalP"/>
    </source>
</evidence>
<evidence type="ECO:0000313" key="8">
    <source>
        <dbReference type="Proteomes" id="UP000631114"/>
    </source>
</evidence>
<comment type="subcellular location">
    <subcellularLocation>
        <location evidence="1">Nucleus</location>
    </subcellularLocation>
</comment>
<evidence type="ECO:0000313" key="7">
    <source>
        <dbReference type="EMBL" id="KAF9595259.1"/>
    </source>
</evidence>
<dbReference type="EMBL" id="JADFTS010000008">
    <property type="protein sequence ID" value="KAF9595259.1"/>
    <property type="molecule type" value="Genomic_DNA"/>
</dbReference>
<feature type="chain" id="PRO_5032571061" description="Fanconi anemia group D2 protein" evidence="6">
    <location>
        <begin position="18"/>
        <end position="872"/>
    </location>
</feature>
<evidence type="ECO:0000256" key="5">
    <source>
        <dbReference type="ARBA" id="ARBA00093456"/>
    </source>
</evidence>
<proteinExistence type="inferred from homology"/>
<protein>
    <recommendedName>
        <fullName evidence="9">Fanconi anemia group D2 protein</fullName>
    </recommendedName>
</protein>
<evidence type="ECO:0000256" key="1">
    <source>
        <dbReference type="ARBA" id="ARBA00004123"/>
    </source>
</evidence>
<keyword evidence="8" id="KW-1185">Reference proteome</keyword>
<dbReference type="GO" id="GO:0036297">
    <property type="term" value="P:interstrand cross-link repair"/>
    <property type="evidence" value="ECO:0007669"/>
    <property type="project" value="TreeGrafter"/>
</dbReference>
<dbReference type="GO" id="GO:1990918">
    <property type="term" value="P:double-strand break repair involved in meiotic recombination"/>
    <property type="evidence" value="ECO:0007669"/>
    <property type="project" value="TreeGrafter"/>
</dbReference>
<keyword evidence="4" id="KW-0539">Nucleus</keyword>
<comment type="caution">
    <text evidence="7">The sequence shown here is derived from an EMBL/GenBank/DDBJ whole genome shotgun (WGS) entry which is preliminary data.</text>
</comment>
<evidence type="ECO:0000256" key="2">
    <source>
        <dbReference type="ARBA" id="ARBA00022499"/>
    </source>
</evidence>
<comment type="similarity">
    <text evidence="5">Belongs to the Fanconi anemia protein FANCD2 family.</text>
</comment>
<dbReference type="GO" id="GO:0007129">
    <property type="term" value="P:homologous chromosome pairing at meiosis"/>
    <property type="evidence" value="ECO:0007669"/>
    <property type="project" value="TreeGrafter"/>
</dbReference>
<keyword evidence="3" id="KW-0832">Ubl conjugation</keyword>
<organism evidence="7 8">
    <name type="scientific">Coptis chinensis</name>
    <dbReference type="NCBI Taxonomy" id="261450"/>
    <lineage>
        <taxon>Eukaryota</taxon>
        <taxon>Viridiplantae</taxon>
        <taxon>Streptophyta</taxon>
        <taxon>Embryophyta</taxon>
        <taxon>Tracheophyta</taxon>
        <taxon>Spermatophyta</taxon>
        <taxon>Magnoliopsida</taxon>
        <taxon>Ranunculales</taxon>
        <taxon>Ranunculaceae</taxon>
        <taxon>Coptidoideae</taxon>
        <taxon>Coptis</taxon>
    </lineage>
</organism>
<dbReference type="GO" id="GO:0031573">
    <property type="term" value="P:mitotic intra-S DNA damage checkpoint signaling"/>
    <property type="evidence" value="ECO:0007669"/>
    <property type="project" value="TreeGrafter"/>
</dbReference>
<dbReference type="PANTHER" id="PTHR32086">
    <property type="entry name" value="FANCONI ANEMIA GROUP D2 PROTEIN"/>
    <property type="match status" value="1"/>
</dbReference>
<dbReference type="GO" id="GO:0005634">
    <property type="term" value="C:nucleus"/>
    <property type="evidence" value="ECO:0007669"/>
    <property type="project" value="UniProtKB-SubCell"/>
</dbReference>
<dbReference type="AlphaFoldDB" id="A0A835H9J8"/>
<reference evidence="7 8" key="1">
    <citation type="submission" date="2020-10" db="EMBL/GenBank/DDBJ databases">
        <title>The Coptis chinensis genome and diversification of protoberbering-type alkaloids.</title>
        <authorList>
            <person name="Wang B."/>
            <person name="Shu S."/>
            <person name="Song C."/>
            <person name="Liu Y."/>
        </authorList>
    </citation>
    <scope>NUCLEOTIDE SEQUENCE [LARGE SCALE GENOMIC DNA]</scope>
    <source>
        <strain evidence="7">HL-2020</strain>
        <tissue evidence="7">Leaf</tissue>
    </source>
</reference>
<dbReference type="OrthoDB" id="27031at2759"/>